<dbReference type="Proteomes" id="UP000190188">
    <property type="component" value="Unassembled WGS sequence"/>
</dbReference>
<reference evidence="1 2" key="1">
    <citation type="submission" date="2017-01" db="EMBL/GenBank/DDBJ databases">
        <title>Genome analysis of Paenibacillus selenitrireducens ES3-24.</title>
        <authorList>
            <person name="Xu D."/>
            <person name="Yao R."/>
            <person name="Zheng S."/>
        </authorList>
    </citation>
    <scope>NUCLEOTIDE SEQUENCE [LARGE SCALE GENOMIC DNA]</scope>
    <source>
        <strain evidence="1 2">ES3-24</strain>
    </source>
</reference>
<dbReference type="RefSeq" id="WP_078501375.1">
    <property type="nucleotide sequence ID" value="NZ_MSZX01000009.1"/>
</dbReference>
<comment type="caution">
    <text evidence="1">The sequence shown here is derived from an EMBL/GenBank/DDBJ whole genome shotgun (WGS) entry which is preliminary data.</text>
</comment>
<evidence type="ECO:0008006" key="3">
    <source>
        <dbReference type="Google" id="ProtNLM"/>
    </source>
</evidence>
<organism evidence="1 2">
    <name type="scientific">Paenibacillus selenitireducens</name>
    <dbReference type="NCBI Taxonomy" id="1324314"/>
    <lineage>
        <taxon>Bacteria</taxon>
        <taxon>Bacillati</taxon>
        <taxon>Bacillota</taxon>
        <taxon>Bacilli</taxon>
        <taxon>Bacillales</taxon>
        <taxon>Paenibacillaceae</taxon>
        <taxon>Paenibacillus</taxon>
    </lineage>
</organism>
<dbReference type="OrthoDB" id="1684419at2"/>
<dbReference type="EMBL" id="MSZX01000009">
    <property type="protein sequence ID" value="OPA75304.1"/>
    <property type="molecule type" value="Genomic_DNA"/>
</dbReference>
<proteinExistence type="predicted"/>
<gene>
    <name evidence="1" type="ORF">BVG16_22165</name>
</gene>
<sequence>MSLGIIVVEVCERNALALRSLEDLEEEYIEVAVMRTDCLNMCNLCRARPYAMVNNKRIYADTPEECYQKVEEAVQEEIKLFYEA</sequence>
<name>A0A1T2X5Y9_9BACL</name>
<evidence type="ECO:0000313" key="2">
    <source>
        <dbReference type="Proteomes" id="UP000190188"/>
    </source>
</evidence>
<keyword evidence="2" id="KW-1185">Reference proteome</keyword>
<dbReference type="InterPro" id="IPR009910">
    <property type="entry name" value="DUF1450"/>
</dbReference>
<dbReference type="AlphaFoldDB" id="A0A1T2X5Y9"/>
<dbReference type="Pfam" id="PF07293">
    <property type="entry name" value="DUF1450"/>
    <property type="match status" value="1"/>
</dbReference>
<evidence type="ECO:0000313" key="1">
    <source>
        <dbReference type="EMBL" id="OPA75304.1"/>
    </source>
</evidence>
<dbReference type="STRING" id="1324314.BVG16_22165"/>
<accession>A0A1T2X5Y9</accession>
<protein>
    <recommendedName>
        <fullName evidence="3">UDP-N-acetylmuramoylalanine--D-glutamate ligase</fullName>
    </recommendedName>
</protein>